<keyword evidence="3" id="KW-1185">Reference proteome</keyword>
<feature type="non-terminal residue" evidence="2">
    <location>
        <position position="1"/>
    </location>
</feature>
<sequence>AIKNLKSCNGVYATSTLVLNAIKLDISESLSYIFNLCINQGYFPSEIKVGCITPIFKKGDQHCIENYRPVCSLSQFSKIYERIIYDRMVDYISKNNIFTDSQYGFRKNKSTESALIDFTDFIYNGLTQKLSIGAVFMDLSKAFDVISHSILQTKLEHYGFRGPFLQFLMSFLKDRKYFVSVNGQKSDIKISNIGVPQGSTLGPLLFLLYVNDIINCSDILKFILFADDTTIMYKCNNIRELNNTLEIEANKVIEWFSANKLVINLTKTHTMLFSNK</sequence>
<dbReference type="SUPFAM" id="SSF56672">
    <property type="entry name" value="DNA/RNA polymerases"/>
    <property type="match status" value="1"/>
</dbReference>
<comment type="caution">
    <text evidence="2">The sequence shown here is derived from an EMBL/GenBank/DDBJ whole genome shotgun (WGS) entry which is preliminary data.</text>
</comment>
<dbReference type="PANTHER" id="PTHR33332">
    <property type="entry name" value="REVERSE TRANSCRIPTASE DOMAIN-CONTAINING PROTEIN"/>
    <property type="match status" value="1"/>
</dbReference>
<dbReference type="AlphaFoldDB" id="A0AAV2S0F9"/>
<feature type="domain" description="Reverse transcriptase" evidence="1">
    <location>
        <begin position="36"/>
        <end position="276"/>
    </location>
</feature>
<protein>
    <recommendedName>
        <fullName evidence="1">Reverse transcriptase domain-containing protein</fullName>
    </recommendedName>
</protein>
<dbReference type="InterPro" id="IPR043502">
    <property type="entry name" value="DNA/RNA_pol_sf"/>
</dbReference>
<organism evidence="2 3">
    <name type="scientific">Meganyctiphanes norvegica</name>
    <name type="common">Northern krill</name>
    <name type="synonym">Thysanopoda norvegica</name>
    <dbReference type="NCBI Taxonomy" id="48144"/>
    <lineage>
        <taxon>Eukaryota</taxon>
        <taxon>Metazoa</taxon>
        <taxon>Ecdysozoa</taxon>
        <taxon>Arthropoda</taxon>
        <taxon>Crustacea</taxon>
        <taxon>Multicrustacea</taxon>
        <taxon>Malacostraca</taxon>
        <taxon>Eumalacostraca</taxon>
        <taxon>Eucarida</taxon>
        <taxon>Euphausiacea</taxon>
        <taxon>Euphausiidae</taxon>
        <taxon>Meganyctiphanes</taxon>
    </lineage>
</organism>
<dbReference type="Pfam" id="PF00078">
    <property type="entry name" value="RVT_1"/>
    <property type="match status" value="1"/>
</dbReference>
<feature type="non-terminal residue" evidence="2">
    <location>
        <position position="276"/>
    </location>
</feature>
<dbReference type="PROSITE" id="PS50878">
    <property type="entry name" value="RT_POL"/>
    <property type="match status" value="1"/>
</dbReference>
<dbReference type="GO" id="GO:0071897">
    <property type="term" value="P:DNA biosynthetic process"/>
    <property type="evidence" value="ECO:0007669"/>
    <property type="project" value="UniProtKB-ARBA"/>
</dbReference>
<accession>A0AAV2S0F9</accession>
<dbReference type="EMBL" id="CAXKWB010038384">
    <property type="protein sequence ID" value="CAL4151555.1"/>
    <property type="molecule type" value="Genomic_DNA"/>
</dbReference>
<evidence type="ECO:0000259" key="1">
    <source>
        <dbReference type="PROSITE" id="PS50878"/>
    </source>
</evidence>
<proteinExistence type="predicted"/>
<name>A0AAV2S0F9_MEGNR</name>
<dbReference type="Proteomes" id="UP001497623">
    <property type="component" value="Unassembled WGS sequence"/>
</dbReference>
<dbReference type="CDD" id="cd01650">
    <property type="entry name" value="RT_nLTR_like"/>
    <property type="match status" value="1"/>
</dbReference>
<evidence type="ECO:0000313" key="2">
    <source>
        <dbReference type="EMBL" id="CAL4151555.1"/>
    </source>
</evidence>
<dbReference type="InterPro" id="IPR000477">
    <property type="entry name" value="RT_dom"/>
</dbReference>
<evidence type="ECO:0000313" key="3">
    <source>
        <dbReference type="Proteomes" id="UP001497623"/>
    </source>
</evidence>
<reference evidence="2 3" key="1">
    <citation type="submission" date="2024-05" db="EMBL/GenBank/DDBJ databases">
        <authorList>
            <person name="Wallberg A."/>
        </authorList>
    </citation>
    <scope>NUCLEOTIDE SEQUENCE [LARGE SCALE GENOMIC DNA]</scope>
</reference>
<gene>
    <name evidence="2" type="ORF">MNOR_LOCUS30802</name>
</gene>